<dbReference type="AlphaFoldDB" id="A0A9E7I6Z5"/>
<dbReference type="EMBL" id="CP097511">
    <property type="protein sequence ID" value="URE43798.1"/>
    <property type="molecule type" value="Genomic_DNA"/>
</dbReference>
<accession>A0A9E7I6Z5</accession>
<protein>
    <submittedName>
        <fullName evidence="2">Uncharacterized protein</fullName>
    </submittedName>
</protein>
<proteinExistence type="predicted"/>
<name>A0A9E7I6Z5_9LILI</name>
<evidence type="ECO:0000313" key="3">
    <source>
        <dbReference type="Proteomes" id="UP001055439"/>
    </source>
</evidence>
<sequence>MQGLLPMQRLVPSGPNVKEPPYDRVVGQIQHLDTIEKNLSEPPPPPQRLS</sequence>
<gene>
    <name evidence="2" type="ORF">MUK42_15200</name>
</gene>
<organism evidence="2 3">
    <name type="scientific">Musa troglodytarum</name>
    <name type="common">fe'i banana</name>
    <dbReference type="NCBI Taxonomy" id="320322"/>
    <lineage>
        <taxon>Eukaryota</taxon>
        <taxon>Viridiplantae</taxon>
        <taxon>Streptophyta</taxon>
        <taxon>Embryophyta</taxon>
        <taxon>Tracheophyta</taxon>
        <taxon>Spermatophyta</taxon>
        <taxon>Magnoliopsida</taxon>
        <taxon>Liliopsida</taxon>
        <taxon>Zingiberales</taxon>
        <taxon>Musaceae</taxon>
        <taxon>Musa</taxon>
    </lineage>
</organism>
<dbReference type="Proteomes" id="UP001055439">
    <property type="component" value="Chromosome 9"/>
</dbReference>
<evidence type="ECO:0000256" key="1">
    <source>
        <dbReference type="SAM" id="MobiDB-lite"/>
    </source>
</evidence>
<reference evidence="2" key="1">
    <citation type="submission" date="2022-05" db="EMBL/GenBank/DDBJ databases">
        <title>The Musa troglodytarum L. genome provides insights into the mechanism of non-climacteric behaviour and enrichment of carotenoids.</title>
        <authorList>
            <person name="Wang J."/>
        </authorList>
    </citation>
    <scope>NUCLEOTIDE SEQUENCE</scope>
    <source>
        <tissue evidence="2">Leaf</tissue>
    </source>
</reference>
<keyword evidence="3" id="KW-1185">Reference proteome</keyword>
<evidence type="ECO:0000313" key="2">
    <source>
        <dbReference type="EMBL" id="URE43798.1"/>
    </source>
</evidence>
<feature type="region of interest" description="Disordered" evidence="1">
    <location>
        <begin position="1"/>
        <end position="22"/>
    </location>
</feature>